<reference evidence="1" key="2">
    <citation type="submission" date="2020-09" db="EMBL/GenBank/DDBJ databases">
        <authorList>
            <person name="Sun Q."/>
            <person name="Zhou Y."/>
        </authorList>
    </citation>
    <scope>NUCLEOTIDE SEQUENCE</scope>
    <source>
        <strain evidence="1">CGMCC 1.15330</strain>
    </source>
</reference>
<name>A0A916SS21_9SPHN</name>
<accession>A0A916SS21</accession>
<protein>
    <submittedName>
        <fullName evidence="1">Uncharacterized protein</fullName>
    </submittedName>
</protein>
<organism evidence="1 2">
    <name type="scientific">Sphingomonas metalli</name>
    <dbReference type="NCBI Taxonomy" id="1779358"/>
    <lineage>
        <taxon>Bacteria</taxon>
        <taxon>Pseudomonadati</taxon>
        <taxon>Pseudomonadota</taxon>
        <taxon>Alphaproteobacteria</taxon>
        <taxon>Sphingomonadales</taxon>
        <taxon>Sphingomonadaceae</taxon>
        <taxon>Sphingomonas</taxon>
    </lineage>
</organism>
<gene>
    <name evidence="1" type="ORF">GCM10011380_00880</name>
</gene>
<dbReference type="AlphaFoldDB" id="A0A916SS21"/>
<sequence length="104" mass="11177">MSEMLPLRSECACICHKIGGIHATACCRPDPQPINAEPGSIVHYEITRGADGTPMIEQVGIDPPEPAVLSDRALLAAFHCTDGEPGNPEADALLAEIRRRDLDF</sequence>
<evidence type="ECO:0000313" key="1">
    <source>
        <dbReference type="EMBL" id="GGB15262.1"/>
    </source>
</evidence>
<dbReference type="Proteomes" id="UP000623067">
    <property type="component" value="Unassembled WGS sequence"/>
</dbReference>
<reference evidence="1" key="1">
    <citation type="journal article" date="2014" name="Int. J. Syst. Evol. Microbiol.">
        <title>Complete genome sequence of Corynebacterium casei LMG S-19264T (=DSM 44701T), isolated from a smear-ripened cheese.</title>
        <authorList>
            <consortium name="US DOE Joint Genome Institute (JGI-PGF)"/>
            <person name="Walter F."/>
            <person name="Albersmeier A."/>
            <person name="Kalinowski J."/>
            <person name="Ruckert C."/>
        </authorList>
    </citation>
    <scope>NUCLEOTIDE SEQUENCE</scope>
    <source>
        <strain evidence="1">CGMCC 1.15330</strain>
    </source>
</reference>
<proteinExistence type="predicted"/>
<evidence type="ECO:0000313" key="2">
    <source>
        <dbReference type="Proteomes" id="UP000623067"/>
    </source>
</evidence>
<comment type="caution">
    <text evidence="1">The sequence shown here is derived from an EMBL/GenBank/DDBJ whole genome shotgun (WGS) entry which is preliminary data.</text>
</comment>
<dbReference type="EMBL" id="BMIH01000001">
    <property type="protein sequence ID" value="GGB15262.1"/>
    <property type="molecule type" value="Genomic_DNA"/>
</dbReference>
<keyword evidence="2" id="KW-1185">Reference proteome</keyword>
<dbReference type="RefSeq" id="WP_188656659.1">
    <property type="nucleotide sequence ID" value="NZ_BMIH01000001.1"/>
</dbReference>